<keyword evidence="1" id="KW-0472">Membrane</keyword>
<dbReference type="PROSITE" id="PS51257">
    <property type="entry name" value="PROKAR_LIPOPROTEIN"/>
    <property type="match status" value="1"/>
</dbReference>
<protein>
    <recommendedName>
        <fullName evidence="2">DUF1468 domain-containing protein</fullName>
    </recommendedName>
</protein>
<keyword evidence="1" id="KW-1133">Transmembrane helix</keyword>
<reference evidence="3 4" key="1">
    <citation type="submission" date="2014-04" db="EMBL/GenBank/DDBJ databases">
        <title>Draft genome sequence of Pantoea beijingensis strain LMG 27579, an emerging pathogen to Pleurotus eryngii with potential industrial application.</title>
        <authorList>
            <person name="Xu F."/>
            <person name="Liu Y."/>
            <person name="Wang S."/>
            <person name="Yin Y."/>
            <person name="Ma Y."/>
            <person name="Zhao S."/>
            <person name="Rong C."/>
        </authorList>
    </citation>
    <scope>NUCLEOTIDE SEQUENCE [LARGE SCALE GENOMIC DNA]</scope>
    <source>
        <strain evidence="3 4">LMG 27579</strain>
    </source>
</reference>
<feature type="domain" description="DUF1468" evidence="2">
    <location>
        <begin position="7"/>
        <end position="163"/>
    </location>
</feature>
<name>A0A443IG52_9GAMM</name>
<comment type="caution">
    <text evidence="3">The sequence shown here is derived from an EMBL/GenBank/DDBJ whole genome shotgun (WGS) entry which is preliminary data.</text>
</comment>
<dbReference type="AlphaFoldDB" id="A0A443IG52"/>
<dbReference type="Proteomes" id="UP000288794">
    <property type="component" value="Unassembled WGS sequence"/>
</dbReference>
<keyword evidence="1" id="KW-0812">Transmembrane</keyword>
<evidence type="ECO:0000259" key="2">
    <source>
        <dbReference type="Pfam" id="PF07331"/>
    </source>
</evidence>
<dbReference type="EMBL" id="JMEE01000004">
    <property type="protein sequence ID" value="RWR03043.1"/>
    <property type="molecule type" value="Genomic_DNA"/>
</dbReference>
<proteinExistence type="predicted"/>
<dbReference type="InterPro" id="IPR009936">
    <property type="entry name" value="DUF1468"/>
</dbReference>
<feature type="transmembrane region" description="Helical" evidence="1">
    <location>
        <begin position="6"/>
        <end position="26"/>
    </location>
</feature>
<accession>A0A443IG52</accession>
<organism evidence="3 4">
    <name type="scientific">[Pantoea] beijingensis</name>
    <dbReference type="NCBI Taxonomy" id="1324864"/>
    <lineage>
        <taxon>Bacteria</taxon>
        <taxon>Pseudomonadati</taxon>
        <taxon>Pseudomonadota</taxon>
        <taxon>Gammaproteobacteria</taxon>
        <taxon>Enterobacterales</taxon>
        <taxon>Erwiniaceae</taxon>
        <taxon>Erwinia</taxon>
    </lineage>
</organism>
<dbReference type="RefSeq" id="WP_164877264.1">
    <property type="nucleotide sequence ID" value="NZ_CP071409.1"/>
</dbReference>
<feature type="transmembrane region" description="Helical" evidence="1">
    <location>
        <begin position="101"/>
        <end position="128"/>
    </location>
</feature>
<keyword evidence="4" id="KW-1185">Reference proteome</keyword>
<sequence length="174" mass="18497">MNRQDVVLGIVVAIVGAIAFVLACQMPFYANQIPGPGFLPRIVSGGLFLLGGILAFQGYRPGGPEVRAIGSVPPVEHVTHGKPGPKEPNAPYIPRRTIAVFAGYIVAVPLLPVVGFVVTGMLLMAWLLIVVEKRRGITSFIALLIIPVAIYFLFVRLLGIALPVGMLHLGILGI</sequence>
<evidence type="ECO:0000313" key="3">
    <source>
        <dbReference type="EMBL" id="RWR03043.1"/>
    </source>
</evidence>
<dbReference type="Pfam" id="PF07331">
    <property type="entry name" value="TctB"/>
    <property type="match status" value="1"/>
</dbReference>
<gene>
    <name evidence="3" type="ORF">ED28_04390</name>
</gene>
<evidence type="ECO:0000256" key="1">
    <source>
        <dbReference type="SAM" id="Phobius"/>
    </source>
</evidence>
<evidence type="ECO:0000313" key="4">
    <source>
        <dbReference type="Proteomes" id="UP000288794"/>
    </source>
</evidence>
<feature type="transmembrane region" description="Helical" evidence="1">
    <location>
        <begin position="140"/>
        <end position="162"/>
    </location>
</feature>